<keyword evidence="6" id="KW-0479">Metal-binding</keyword>
<feature type="binding site" evidence="6">
    <location>
        <position position="139"/>
    </location>
    <ligand>
        <name>Na(+)</name>
        <dbReference type="ChEBI" id="CHEBI:29101"/>
        <label>1</label>
    </ligand>
</feature>
<feature type="binding site" evidence="6">
    <location>
        <position position="472"/>
    </location>
    <ligand>
        <name>Na(+)</name>
        <dbReference type="ChEBI" id="CHEBI:29101"/>
        <label>1</label>
    </ligand>
</feature>
<evidence type="ECO:0000256" key="1">
    <source>
        <dbReference type="ARBA" id="ARBA00004141"/>
    </source>
</evidence>
<feature type="compositionally biased region" description="Basic and acidic residues" evidence="9">
    <location>
        <begin position="85"/>
        <end position="95"/>
    </location>
</feature>
<name>C3ZDU5_BRAFL</name>
<evidence type="ECO:0000256" key="4">
    <source>
        <dbReference type="ARBA" id="ARBA00022989"/>
    </source>
</evidence>
<dbReference type="PANTHER" id="PTHR11616">
    <property type="entry name" value="SODIUM/CHLORIDE DEPENDENT TRANSPORTER"/>
    <property type="match status" value="1"/>
</dbReference>
<feature type="binding site" evidence="6">
    <location>
        <position position="469"/>
    </location>
    <ligand>
        <name>Na(+)</name>
        <dbReference type="ChEBI" id="CHEBI:29101"/>
        <label>1</label>
    </ligand>
</feature>
<dbReference type="PROSITE" id="PS00610">
    <property type="entry name" value="NA_NEUROTRAN_SYMP_1"/>
    <property type="match status" value="1"/>
</dbReference>
<feature type="binding site" evidence="6">
    <location>
        <position position="135"/>
    </location>
    <ligand>
        <name>Na(+)</name>
        <dbReference type="ChEBI" id="CHEBI:29101"/>
        <label>1</label>
    </ligand>
</feature>
<comment type="similarity">
    <text evidence="8">Belongs to the sodium:neurotransmitter symporter (SNF) (TC 2.A.22) family.</text>
</comment>
<dbReference type="PROSITE" id="PS00754">
    <property type="entry name" value="NA_NEUROTRAN_SYMP_2"/>
    <property type="match status" value="1"/>
</dbReference>
<dbReference type="InterPro" id="IPR000175">
    <property type="entry name" value="Na/ntran_symport"/>
</dbReference>
<keyword evidence="8" id="KW-0769">Symport</keyword>
<keyword evidence="7" id="KW-1015">Disulfide bond</keyword>
<feature type="disulfide bond" evidence="7">
    <location>
        <begin position="237"/>
        <end position="246"/>
    </location>
</feature>
<keyword evidence="4 10" id="KW-1133">Transmembrane helix</keyword>
<gene>
    <name evidence="11" type="primary">GLYT2.2</name>
    <name evidence="11" type="ORF">BRAFLDRAFT_117748</name>
</gene>
<dbReference type="GO" id="GO:0046872">
    <property type="term" value="F:metal ion binding"/>
    <property type="evidence" value="ECO:0007669"/>
    <property type="project" value="UniProtKB-KW"/>
</dbReference>
<reference evidence="11" key="1">
    <citation type="journal article" date="2008" name="Nature">
        <title>The amphioxus genome and the evolution of the chordate karyotype.</title>
        <authorList>
            <consortium name="US DOE Joint Genome Institute (JGI-PGF)"/>
            <person name="Putnam N.H."/>
            <person name="Butts T."/>
            <person name="Ferrier D.E.K."/>
            <person name="Furlong R.F."/>
            <person name="Hellsten U."/>
            <person name="Kawashima T."/>
            <person name="Robinson-Rechavi M."/>
            <person name="Shoguchi E."/>
            <person name="Terry A."/>
            <person name="Yu J.-K."/>
            <person name="Benito-Gutierrez E.L."/>
            <person name="Dubchak I."/>
            <person name="Garcia-Fernandez J."/>
            <person name="Gibson-Brown J.J."/>
            <person name="Grigoriev I.V."/>
            <person name="Horton A.C."/>
            <person name="de Jong P.J."/>
            <person name="Jurka J."/>
            <person name="Kapitonov V.V."/>
            <person name="Kohara Y."/>
            <person name="Kuroki Y."/>
            <person name="Lindquist E."/>
            <person name="Lucas S."/>
            <person name="Osoegawa K."/>
            <person name="Pennacchio L.A."/>
            <person name="Salamov A.A."/>
            <person name="Satou Y."/>
            <person name="Sauka-Spengler T."/>
            <person name="Schmutz J."/>
            <person name="Shin-I T."/>
            <person name="Toyoda A."/>
            <person name="Bronner-Fraser M."/>
            <person name="Fujiyama A."/>
            <person name="Holland L.Z."/>
            <person name="Holland P.W.H."/>
            <person name="Satoh N."/>
            <person name="Rokhsar D.S."/>
        </authorList>
    </citation>
    <scope>NUCLEOTIDE SEQUENCE [LARGE SCALE GENOMIC DNA]</scope>
    <source>
        <strain evidence="11">S238N-H82</strain>
        <tissue evidence="11">Testes</tissue>
    </source>
</reference>
<feature type="transmembrane region" description="Helical" evidence="10">
    <location>
        <begin position="156"/>
        <end position="177"/>
    </location>
</feature>
<feature type="binding site" evidence="6">
    <location>
        <position position="473"/>
    </location>
    <ligand>
        <name>Na(+)</name>
        <dbReference type="ChEBI" id="CHEBI:29101"/>
        <label>1</label>
    </ligand>
</feature>
<dbReference type="PROSITE" id="PS50267">
    <property type="entry name" value="NA_NEUROTRAN_SYMP_3"/>
    <property type="match status" value="1"/>
</dbReference>
<feature type="transmembrane region" description="Helical" evidence="10">
    <location>
        <begin position="533"/>
        <end position="553"/>
    </location>
</feature>
<keyword evidence="2 8" id="KW-0813">Transport</keyword>
<sequence>MVTTTTMTTSIPMGNMTTDPEKQPLPNGPPQTRSSFVNIVRLPLRCAEKRSSQDKIFKRSSANMDNPALQAGDAGNYNATNEPYTNRDGKWKDSYDPEPNAVSQMDLVEDGDENKERGNWSNKADYILSCIGYAVGLGNVWRFPYLAFENGGGAFLIPYIVMLVFAGLPIFLLETSLGQFASQGPIRVWRCLPLFQGIGYTQVIASALVGIYYNCIIAYTLFYLFSSFTSDLPWRTCDNTWNTGDCVDTNSLANWTGNLSDRVSPSEEYWDRYMLSRSAGIGEPVTVKWQLALCLLLAWIVVYFSLIKGIKSSGKVVYFTATFPYVVLLILLIRGVTLDGALEGIKFFIVPKWSQIANAKVWKDAAAQIFFSLSAAWGGLLTLASYNKFKNNTIHDALIVALTNCATSVFAGFVIFSILGHMALKLNVTVPEVAKSGFGLAFVAYPEALTLLPVSPLWAIIFFLMLFTLGLDSQFTIVETVATAICDGWPALLRKKKWLVMLCIAVCCYLLAMPCLTHAGIYHVQLIDSYAGTYPLIIVAIMECIGISYLYGLRRFCKDIAMMAGYQPNYYWQANWAFITPALLTFVLIFSFVFHEDVSYGDYEYPLWAVTLGNLILVFCAIWIPGVAIFWLIVTPGSFMERLRKVTSPTDTWGPHLPQHRDERYANMANPSQGIGAKYTPNDGTKL</sequence>
<feature type="region of interest" description="Disordered" evidence="9">
    <location>
        <begin position="1"/>
        <end position="33"/>
    </location>
</feature>
<feature type="transmembrane region" description="Helical" evidence="10">
    <location>
        <begin position="287"/>
        <end position="304"/>
    </location>
</feature>
<dbReference type="PANTHER" id="PTHR11616:SF240">
    <property type="entry name" value="BLOATED TUBULES, ISOFORM B-RELATED"/>
    <property type="match status" value="1"/>
</dbReference>
<dbReference type="GO" id="GO:0016020">
    <property type="term" value="C:membrane"/>
    <property type="evidence" value="ECO:0007669"/>
    <property type="project" value="UniProtKB-SubCell"/>
</dbReference>
<feature type="transmembrane region" description="Helical" evidence="10">
    <location>
        <begin position="365"/>
        <end position="386"/>
    </location>
</feature>
<dbReference type="InterPro" id="IPR037272">
    <property type="entry name" value="SNS_sf"/>
</dbReference>
<feature type="transmembrane region" description="Helical" evidence="10">
    <location>
        <begin position="316"/>
        <end position="336"/>
    </location>
</feature>
<dbReference type="eggNOG" id="KOG3660">
    <property type="taxonomic scope" value="Eukaryota"/>
</dbReference>
<dbReference type="STRING" id="7739.C3ZDU5"/>
<evidence type="ECO:0000256" key="3">
    <source>
        <dbReference type="ARBA" id="ARBA00022692"/>
    </source>
</evidence>
<dbReference type="GO" id="GO:0015293">
    <property type="term" value="F:symporter activity"/>
    <property type="evidence" value="ECO:0007669"/>
    <property type="project" value="UniProtKB-KW"/>
</dbReference>
<dbReference type="InParanoid" id="C3ZDU5"/>
<feature type="binding site" evidence="6">
    <location>
        <position position="404"/>
    </location>
    <ligand>
        <name>Na(+)</name>
        <dbReference type="ChEBI" id="CHEBI:29101"/>
        <label>1</label>
    </ligand>
</feature>
<evidence type="ECO:0000256" key="6">
    <source>
        <dbReference type="PIRSR" id="PIRSR600175-1"/>
    </source>
</evidence>
<protein>
    <recommendedName>
        <fullName evidence="8">Transporter</fullName>
    </recommendedName>
</protein>
<feature type="transmembrane region" description="Helical" evidence="10">
    <location>
        <begin position="498"/>
        <end position="521"/>
    </location>
</feature>
<accession>C3ZDU5</accession>
<dbReference type="SUPFAM" id="SSF161070">
    <property type="entry name" value="SNF-like"/>
    <property type="match status" value="1"/>
</dbReference>
<feature type="transmembrane region" description="Helical" evidence="10">
    <location>
        <begin position="574"/>
        <end position="595"/>
    </location>
</feature>
<dbReference type="Pfam" id="PF00209">
    <property type="entry name" value="SNF"/>
    <property type="match status" value="1"/>
</dbReference>
<evidence type="ECO:0000256" key="5">
    <source>
        <dbReference type="ARBA" id="ARBA00023136"/>
    </source>
</evidence>
<keyword evidence="5 10" id="KW-0472">Membrane</keyword>
<feature type="transmembrane region" description="Helical" evidence="10">
    <location>
        <begin position="444"/>
        <end position="467"/>
    </location>
</feature>
<proteinExistence type="inferred from homology"/>
<feature type="transmembrane region" description="Helical" evidence="10">
    <location>
        <begin position="398"/>
        <end position="424"/>
    </location>
</feature>
<feature type="binding site" evidence="6">
    <location>
        <position position="132"/>
    </location>
    <ligand>
        <name>Na(+)</name>
        <dbReference type="ChEBI" id="CHEBI:29101"/>
        <label>1</label>
    </ligand>
</feature>
<organism evidence="11">
    <name type="scientific">Branchiostoma floridae</name>
    <name type="common">Florida lancelet</name>
    <name type="synonym">Amphioxus</name>
    <dbReference type="NCBI Taxonomy" id="7739"/>
    <lineage>
        <taxon>Eukaryota</taxon>
        <taxon>Metazoa</taxon>
        <taxon>Chordata</taxon>
        <taxon>Cephalochordata</taxon>
        <taxon>Leptocardii</taxon>
        <taxon>Amphioxiformes</taxon>
        <taxon>Branchiostomatidae</taxon>
        <taxon>Branchiostoma</taxon>
    </lineage>
</organism>
<feature type="transmembrane region" description="Helical" evidence="10">
    <location>
        <begin position="198"/>
        <end position="225"/>
    </location>
</feature>
<feature type="region of interest" description="Disordered" evidence="9">
    <location>
        <begin position="59"/>
        <end position="96"/>
    </location>
</feature>
<evidence type="ECO:0000313" key="11">
    <source>
        <dbReference type="EMBL" id="EEN48901.1"/>
    </source>
</evidence>
<feature type="binding site" evidence="6">
    <location>
        <position position="134"/>
    </location>
    <ligand>
        <name>Na(+)</name>
        <dbReference type="ChEBI" id="CHEBI:29101"/>
        <label>1</label>
    </ligand>
</feature>
<keyword evidence="6" id="KW-0915">Sodium</keyword>
<feature type="transmembrane region" description="Helical" evidence="10">
    <location>
        <begin position="607"/>
        <end position="634"/>
    </location>
</feature>
<evidence type="ECO:0000256" key="9">
    <source>
        <dbReference type="SAM" id="MobiDB-lite"/>
    </source>
</evidence>
<feature type="binding site" evidence="6">
    <location>
        <position position="372"/>
    </location>
    <ligand>
        <name>Na(+)</name>
        <dbReference type="ChEBI" id="CHEBI:29101"/>
        <label>1</label>
    </ligand>
</feature>
<comment type="subcellular location">
    <subcellularLocation>
        <location evidence="1">Membrane</location>
        <topology evidence="1">Multi-pass membrane protein</topology>
    </subcellularLocation>
</comment>
<feature type="transmembrane region" description="Helical" evidence="10">
    <location>
        <begin position="126"/>
        <end position="144"/>
    </location>
</feature>
<evidence type="ECO:0000256" key="2">
    <source>
        <dbReference type="ARBA" id="ARBA00022448"/>
    </source>
</evidence>
<keyword evidence="3 8" id="KW-0812">Transmembrane</keyword>
<evidence type="ECO:0000256" key="8">
    <source>
        <dbReference type="RuleBase" id="RU003732"/>
    </source>
</evidence>
<evidence type="ECO:0000256" key="7">
    <source>
        <dbReference type="PIRSR" id="PIRSR600175-2"/>
    </source>
</evidence>
<evidence type="ECO:0000256" key="10">
    <source>
        <dbReference type="SAM" id="Phobius"/>
    </source>
</evidence>
<dbReference type="PRINTS" id="PR00176">
    <property type="entry name" value="NANEUSMPORT"/>
</dbReference>
<dbReference type="AlphaFoldDB" id="C3ZDU5"/>
<dbReference type="EMBL" id="GG666612">
    <property type="protein sequence ID" value="EEN48901.1"/>
    <property type="molecule type" value="Genomic_DNA"/>
</dbReference>